<evidence type="ECO:0000256" key="7">
    <source>
        <dbReference type="ARBA" id="ARBA00022989"/>
    </source>
</evidence>
<keyword evidence="8 10" id="KW-0472">Membrane</keyword>
<feature type="compositionally biased region" description="Basic and acidic residues" evidence="9">
    <location>
        <begin position="483"/>
        <end position="493"/>
    </location>
</feature>
<evidence type="ECO:0000256" key="10">
    <source>
        <dbReference type="SAM" id="Phobius"/>
    </source>
</evidence>
<evidence type="ECO:0000313" key="11">
    <source>
        <dbReference type="EMBL" id="PHJ25795.1"/>
    </source>
</evidence>
<comment type="similarity">
    <text evidence="3">Belongs to the OST3/OST6 family.</text>
</comment>
<dbReference type="PANTHER" id="PTHR12692:SF0">
    <property type="entry name" value="GH11935P"/>
    <property type="match status" value="1"/>
</dbReference>
<sequence length="609" mass="66909">MADIAPHQTPPVHGQRNAGVLFSRLHLLRARTLAYPGLLLPLLMCLSLTLYFSPVIRASAASSPSFLASLARFDELRLRASDSNFFLVDLDESTYSSLLLHSLPPARPPKRVGNKVLRGPSLLKRKGPNRFYHLFVLYTLLDISADRQLRCNECQDALEGFQKVSTAYHHAGAFNLPKGQRDEKAHPIPPSSAPVLFAVVNVATLNQTPALHALPSLPAVVHIPPSSPADLTVEDEEDDEEEEEAQEINLEDQWARMVANAPLPFPRQAVLVLQRAINDAGVGRSMLQWTNMKTGRDVTIPTSIIMEASSLCIILLLLCGLLAAARFLLRLLPQYPWLLSAGACAAYWLGTSGLVFSIQHRVPVFAVDPQTLQKIFIAPASRSQYLLEGLLLSACAVAFGASAAFIVFLPSSFFPRAEEGGRHVNAQPAELGRKLRKEPPRLLVCRDDGSLRRKDEQQHVSGPQLASGGDLPGRSLIGGSDGASREEDKVISRKERRGKPNGGGDPVGASRVEDSAGEEQQEAELLEWIREEEENSVWWCGDRATGGQLVWANRLCMLASLVMSAFILVSSASIMFQAYRQKSLWYKPSFFPVPTQKRGPMRVDRGNSL</sequence>
<dbReference type="OrthoDB" id="333581at2759"/>
<dbReference type="Proteomes" id="UP000221165">
    <property type="component" value="Unassembled WGS sequence"/>
</dbReference>
<keyword evidence="12" id="KW-1185">Reference proteome</keyword>
<evidence type="ECO:0000256" key="5">
    <source>
        <dbReference type="ARBA" id="ARBA00022729"/>
    </source>
</evidence>
<accession>A0A2C6LGQ5</accession>
<dbReference type="EMBL" id="MIGC01000154">
    <property type="protein sequence ID" value="PHJ25795.1"/>
    <property type="molecule type" value="Genomic_DNA"/>
</dbReference>
<reference evidence="11 12" key="1">
    <citation type="journal article" date="2017" name="Int. J. Parasitol.">
        <title>The genome of the protozoan parasite Cystoisospora suis and a reverse vaccinology approach to identify vaccine candidates.</title>
        <authorList>
            <person name="Palmieri N."/>
            <person name="Shrestha A."/>
            <person name="Ruttkowski B."/>
            <person name="Beck T."/>
            <person name="Vogl C."/>
            <person name="Tomley F."/>
            <person name="Blake D.P."/>
            <person name="Joachim A."/>
        </authorList>
    </citation>
    <scope>NUCLEOTIDE SEQUENCE [LARGE SCALE GENOMIC DNA]</scope>
    <source>
        <strain evidence="11 12">Wien I</strain>
    </source>
</reference>
<dbReference type="Gene3D" id="3.40.30.10">
    <property type="entry name" value="Glutaredoxin"/>
    <property type="match status" value="1"/>
</dbReference>
<gene>
    <name evidence="11" type="ORF">CSUI_000356</name>
</gene>
<feature type="transmembrane region" description="Helical" evidence="10">
    <location>
        <begin position="33"/>
        <end position="52"/>
    </location>
</feature>
<feature type="transmembrane region" description="Helical" evidence="10">
    <location>
        <begin position="308"/>
        <end position="329"/>
    </location>
</feature>
<feature type="region of interest" description="Disordered" evidence="9">
    <location>
        <begin position="452"/>
        <end position="518"/>
    </location>
</feature>
<organism evidence="11 12">
    <name type="scientific">Cystoisospora suis</name>
    <dbReference type="NCBI Taxonomy" id="483139"/>
    <lineage>
        <taxon>Eukaryota</taxon>
        <taxon>Sar</taxon>
        <taxon>Alveolata</taxon>
        <taxon>Apicomplexa</taxon>
        <taxon>Conoidasida</taxon>
        <taxon>Coccidia</taxon>
        <taxon>Eucoccidiorida</taxon>
        <taxon>Eimeriorina</taxon>
        <taxon>Sarcocystidae</taxon>
        <taxon>Cystoisospora</taxon>
    </lineage>
</organism>
<feature type="transmembrane region" description="Helical" evidence="10">
    <location>
        <begin position="336"/>
        <end position="358"/>
    </location>
</feature>
<keyword evidence="6" id="KW-0256">Endoplasmic reticulum</keyword>
<protein>
    <submittedName>
        <fullName evidence="11">Ost3 ost6 family protein</fullName>
    </submittedName>
</protein>
<evidence type="ECO:0000256" key="6">
    <source>
        <dbReference type="ARBA" id="ARBA00022824"/>
    </source>
</evidence>
<evidence type="ECO:0000256" key="4">
    <source>
        <dbReference type="ARBA" id="ARBA00022692"/>
    </source>
</evidence>
<evidence type="ECO:0000256" key="1">
    <source>
        <dbReference type="ARBA" id="ARBA00002791"/>
    </source>
</evidence>
<keyword evidence="4 10" id="KW-0812">Transmembrane</keyword>
<dbReference type="Pfam" id="PF04756">
    <property type="entry name" value="OST3_OST6"/>
    <property type="match status" value="1"/>
</dbReference>
<name>A0A2C6LGQ5_9APIC</name>
<dbReference type="InterPro" id="IPR021149">
    <property type="entry name" value="OligosaccharylTrfase_OST3/OST6"/>
</dbReference>
<dbReference type="PANTHER" id="PTHR12692">
    <property type="entry name" value="DOLICHYL-DIPHOSPHOOLIGOSACCHARIDE--PROTEIN GLYCOSYLTRANSFERASE-RELATED"/>
    <property type="match status" value="1"/>
</dbReference>
<dbReference type="RefSeq" id="XP_067927441.1">
    <property type="nucleotide sequence ID" value="XM_068060590.1"/>
</dbReference>
<comment type="function">
    <text evidence="1">Subunit of the oligosaccharyl transferase (OST) complex that catalyzes the initial transfer of a defined glycan (Glc(3)Man(9)GlcNAc(2) in eukaryotes) from the lipid carrier dolichol-pyrophosphate to an asparagine residue within an Asn-X-Ser/Thr consensus motif in nascent polypeptide chains, the first step in protein N-glycosylation. N-glycosylation occurs cotranslationally and the complex associates with the Sec61 complex at the channel-forming translocon complex that mediates protein translocation across the endoplasmic reticulum (ER). All subunits are required for a maximal enzyme activity.</text>
</comment>
<evidence type="ECO:0000256" key="9">
    <source>
        <dbReference type="SAM" id="MobiDB-lite"/>
    </source>
</evidence>
<evidence type="ECO:0000313" key="12">
    <source>
        <dbReference type="Proteomes" id="UP000221165"/>
    </source>
</evidence>
<dbReference type="VEuPathDB" id="ToxoDB:CSUI_000356"/>
<evidence type="ECO:0000256" key="8">
    <source>
        <dbReference type="ARBA" id="ARBA00023136"/>
    </source>
</evidence>
<evidence type="ECO:0000256" key="2">
    <source>
        <dbReference type="ARBA" id="ARBA00004477"/>
    </source>
</evidence>
<comment type="caution">
    <text evidence="11">The sequence shown here is derived from an EMBL/GenBank/DDBJ whole genome shotgun (WGS) entry which is preliminary data.</text>
</comment>
<keyword evidence="5" id="KW-0732">Signal</keyword>
<dbReference type="GO" id="GO:0008250">
    <property type="term" value="C:oligosaccharyltransferase complex"/>
    <property type="evidence" value="ECO:0007669"/>
    <property type="project" value="TreeGrafter"/>
</dbReference>
<feature type="transmembrane region" description="Helical" evidence="10">
    <location>
        <begin position="555"/>
        <end position="579"/>
    </location>
</feature>
<dbReference type="GO" id="GO:0018279">
    <property type="term" value="P:protein N-linked glycosylation via asparagine"/>
    <property type="evidence" value="ECO:0007669"/>
    <property type="project" value="TreeGrafter"/>
</dbReference>
<feature type="transmembrane region" description="Helical" evidence="10">
    <location>
        <begin position="390"/>
        <end position="409"/>
    </location>
</feature>
<comment type="subcellular location">
    <subcellularLocation>
        <location evidence="2">Endoplasmic reticulum membrane</location>
        <topology evidence="2">Multi-pass membrane protein</topology>
    </subcellularLocation>
</comment>
<dbReference type="AlphaFoldDB" id="A0A2C6LGQ5"/>
<keyword evidence="7 10" id="KW-1133">Transmembrane helix</keyword>
<proteinExistence type="inferred from homology"/>
<evidence type="ECO:0000256" key="3">
    <source>
        <dbReference type="ARBA" id="ARBA00009561"/>
    </source>
</evidence>
<dbReference type="GeneID" id="94423801"/>